<evidence type="ECO:0000256" key="1">
    <source>
        <dbReference type="SAM" id="Coils"/>
    </source>
</evidence>
<dbReference type="Proteomes" id="UP001374584">
    <property type="component" value="Unassembled WGS sequence"/>
</dbReference>
<name>A0AAN9R3I3_PHACN</name>
<evidence type="ECO:0000256" key="2">
    <source>
        <dbReference type="SAM" id="MobiDB-lite"/>
    </source>
</evidence>
<feature type="compositionally biased region" description="Low complexity" evidence="2">
    <location>
        <begin position="159"/>
        <end position="171"/>
    </location>
</feature>
<feature type="region of interest" description="Disordered" evidence="2">
    <location>
        <begin position="1"/>
        <end position="230"/>
    </location>
</feature>
<dbReference type="PANTHER" id="PTHR47491">
    <property type="entry name" value="CAP-GLY DOMAIN LINKER"/>
    <property type="match status" value="1"/>
</dbReference>
<dbReference type="Pfam" id="PF24670">
    <property type="entry name" value="DUF7653"/>
    <property type="match status" value="1"/>
</dbReference>
<dbReference type="EMBL" id="JAYMYR010000006">
    <property type="protein sequence ID" value="KAK7358007.1"/>
    <property type="molecule type" value="Genomic_DNA"/>
</dbReference>
<feature type="compositionally biased region" description="Low complexity" evidence="2">
    <location>
        <begin position="9"/>
        <end position="20"/>
    </location>
</feature>
<proteinExistence type="predicted"/>
<feature type="coiled-coil region" evidence="1">
    <location>
        <begin position="416"/>
        <end position="570"/>
    </location>
</feature>
<feature type="coiled-coil region" evidence="1">
    <location>
        <begin position="888"/>
        <end position="929"/>
    </location>
</feature>
<evidence type="ECO:0000313" key="5">
    <source>
        <dbReference type="Proteomes" id="UP001374584"/>
    </source>
</evidence>
<reference evidence="4 5" key="1">
    <citation type="submission" date="2024-01" db="EMBL/GenBank/DDBJ databases">
        <title>The genomes of 5 underutilized Papilionoideae crops provide insights into root nodulation and disease resistanc.</title>
        <authorList>
            <person name="Jiang F."/>
        </authorList>
    </citation>
    <scope>NUCLEOTIDE SEQUENCE [LARGE SCALE GENOMIC DNA]</scope>
    <source>
        <strain evidence="4">JINMINGXINNONG_FW02</strain>
        <tissue evidence="4">Leaves</tissue>
    </source>
</reference>
<feature type="compositionally biased region" description="Basic and acidic residues" evidence="2">
    <location>
        <begin position="173"/>
        <end position="193"/>
    </location>
</feature>
<gene>
    <name evidence="4" type="ORF">VNO80_17306</name>
</gene>
<dbReference type="PANTHER" id="PTHR47491:SF5">
    <property type="entry name" value="CAP-GLY DOMAIN LINKER"/>
    <property type="match status" value="1"/>
</dbReference>
<evidence type="ECO:0000259" key="3">
    <source>
        <dbReference type="Pfam" id="PF24670"/>
    </source>
</evidence>
<feature type="compositionally biased region" description="Polar residues" evidence="2">
    <location>
        <begin position="130"/>
        <end position="140"/>
    </location>
</feature>
<evidence type="ECO:0000313" key="4">
    <source>
        <dbReference type="EMBL" id="KAK7358007.1"/>
    </source>
</evidence>
<protein>
    <recommendedName>
        <fullName evidence="3">DUF7653 domain-containing protein</fullName>
    </recommendedName>
</protein>
<accession>A0AAN9R3I3</accession>
<feature type="domain" description="DUF7653" evidence="3">
    <location>
        <begin position="618"/>
        <end position="750"/>
    </location>
</feature>
<sequence>MKKLFFFKSSASSSGSNNNATPSKSTNKQKAWDSFSEIGMNNQAYGKADDYFQSPKGLLSKTRKHGSDDHSSSGGPDLRRSRSLSTSACQFRDPTRSPSSSIVTDPYHQFEHSSRCQAPNYEKQKRDKPTQVSVSSVQNSHRYERPRSTSSSRSHHESSGNSSTCSSNISSKVVDRYIDGEQHPEESRPRDNSQRNNSRHGSYGLKLPPKVQLTAPNSPTHGVKDKPRVHSFREAKVTRHRFLSRDWTENGVGPESPRSLAKNVIERLSQSCDLPKTCSQNVNVDNPITIEDIYSRSVNGHHDSDFDDARPKNNLLDEPYRMTNGYHGVDGNFEGLSCDEPEEDADAELIKRSKEAEERVIFLSKKLERESFFPDGGYDVSALIQTIRHLLEEKISLALEVSTHLRSQISDRISAREELSRVKTELEYRTQRLEKEKNEMQSALEKELDRRSSDWSFKLEKYQLEEQRLRERVRELAEQNVSLQREVSSLSEREMESKSVMAYTDQQLKALTDNTEIMKKEILDLQQNLLELQEKYKVAEENRDCILRNFEEKEKECKELHKSLTRLLRTCSEQEKTITGLQDGFGEELHKNQPMESVDKHTAKMRMEQMRLTGVELALRKELESCRFEADSLRHENVILLNRLKGDRKECVAATYRLDKELWTRIYCLQNQGLTMLNESTYLCSKLLEFVKGKGNRRRQNVQLDQEVIGNGLDGQFIVESETKIQGLKSGTEGLTRSLQTMSSLLKDKSNPLTSKFQSEYIDAGKLATINDQLSEDILRTELKSEYLVTSLLREKLYSKELQAEQMEAELATAVRGNDILRSEVQSTLDNLSSVTHKLKDLELQMLKKDESRNCLQNDLQESNRELTIMRGKLPKVTEERDYMWEKVKQYSEQNMLLNAEVNVLKKKIESLEENNLEKEGQISILQDSLAKRPFDDLLGSPEHKFFGTKLL</sequence>
<keyword evidence="1" id="KW-0175">Coiled coil</keyword>
<dbReference type="AlphaFoldDB" id="A0AAN9R3I3"/>
<keyword evidence="5" id="KW-1185">Reference proteome</keyword>
<dbReference type="InterPro" id="IPR056070">
    <property type="entry name" value="DUF7653"/>
</dbReference>
<comment type="caution">
    <text evidence="4">The sequence shown here is derived from an EMBL/GenBank/DDBJ whole genome shotgun (WGS) entry which is preliminary data.</text>
</comment>
<organism evidence="4 5">
    <name type="scientific">Phaseolus coccineus</name>
    <name type="common">Scarlet runner bean</name>
    <name type="synonym">Phaseolus multiflorus</name>
    <dbReference type="NCBI Taxonomy" id="3886"/>
    <lineage>
        <taxon>Eukaryota</taxon>
        <taxon>Viridiplantae</taxon>
        <taxon>Streptophyta</taxon>
        <taxon>Embryophyta</taxon>
        <taxon>Tracheophyta</taxon>
        <taxon>Spermatophyta</taxon>
        <taxon>Magnoliopsida</taxon>
        <taxon>eudicotyledons</taxon>
        <taxon>Gunneridae</taxon>
        <taxon>Pentapetalae</taxon>
        <taxon>rosids</taxon>
        <taxon>fabids</taxon>
        <taxon>Fabales</taxon>
        <taxon>Fabaceae</taxon>
        <taxon>Papilionoideae</taxon>
        <taxon>50 kb inversion clade</taxon>
        <taxon>NPAAA clade</taxon>
        <taxon>indigoferoid/millettioid clade</taxon>
        <taxon>Phaseoleae</taxon>
        <taxon>Phaseolus</taxon>
    </lineage>
</organism>